<evidence type="ECO:0000256" key="1">
    <source>
        <dbReference type="SAM" id="MobiDB-lite"/>
    </source>
</evidence>
<dbReference type="STRING" id="1210046.B277_03470"/>
<dbReference type="Proteomes" id="UP000004474">
    <property type="component" value="Unassembled WGS sequence"/>
</dbReference>
<keyword evidence="5" id="KW-1185">Reference proteome</keyword>
<evidence type="ECO:0008006" key="6">
    <source>
        <dbReference type="Google" id="ProtNLM"/>
    </source>
</evidence>
<evidence type="ECO:0000313" key="2">
    <source>
        <dbReference type="EMBL" id="EKA62082.1"/>
    </source>
</evidence>
<dbReference type="InterPro" id="IPR047721">
    <property type="entry name" value="DrmB"/>
</dbReference>
<dbReference type="RefSeq" id="WP_007925159.1">
    <property type="nucleotide sequence ID" value="NZ_ALWX01000014.1"/>
</dbReference>
<dbReference type="Proteomes" id="UP000288711">
    <property type="component" value="Unassembled WGS sequence"/>
</dbReference>
<dbReference type="EMBL" id="ALWX01000014">
    <property type="protein sequence ID" value="EKA62082.1"/>
    <property type="molecule type" value="Genomic_DNA"/>
</dbReference>
<reference evidence="3" key="3">
    <citation type="submission" date="2017-11" db="EMBL/GenBank/DDBJ databases">
        <authorList>
            <person name="Seuylemezian A."/>
            <person name="Cooper K."/>
            <person name="Vaishampayan P."/>
        </authorList>
    </citation>
    <scope>NUCLEOTIDE SEQUENCE</scope>
    <source>
        <strain evidence="3">PVAS-1</strain>
    </source>
</reference>
<dbReference type="NCBIfam" id="NF038324">
    <property type="entry name" value="DrmB_fam"/>
    <property type="match status" value="1"/>
</dbReference>
<reference evidence="2 4" key="2">
    <citation type="journal article" date="2012" name="J. Bacteriol.">
        <title>Genome Sequence of Janibacter hoylei MTCC8307, Isolated from the Stratospheric Air.</title>
        <authorList>
            <person name="Pawar S.P."/>
            <person name="Dhotre D.P."/>
            <person name="Shetty S.A."/>
            <person name="Chowdhury S.P."/>
            <person name="Chaudhari B.L."/>
            <person name="Shouche Y.S."/>
        </authorList>
    </citation>
    <scope>NUCLEOTIDE SEQUENCE [LARGE SCALE GENOMIC DNA]</scope>
    <source>
        <strain evidence="2 4">PVAS-1</strain>
    </source>
</reference>
<organism evidence="2 4">
    <name type="scientific">Janibacter hoylei PVAS-1</name>
    <dbReference type="NCBI Taxonomy" id="1210046"/>
    <lineage>
        <taxon>Bacteria</taxon>
        <taxon>Bacillati</taxon>
        <taxon>Actinomycetota</taxon>
        <taxon>Actinomycetes</taxon>
        <taxon>Micrococcales</taxon>
        <taxon>Intrasporangiaceae</taxon>
        <taxon>Janibacter</taxon>
    </lineage>
</organism>
<accession>K1E9F6</accession>
<evidence type="ECO:0000313" key="4">
    <source>
        <dbReference type="Proteomes" id="UP000004474"/>
    </source>
</evidence>
<dbReference type="EMBL" id="PIPF01000002">
    <property type="protein sequence ID" value="RWU85190.1"/>
    <property type="molecule type" value="Genomic_DNA"/>
</dbReference>
<feature type="region of interest" description="Disordered" evidence="1">
    <location>
        <begin position="1"/>
        <end position="28"/>
    </location>
</feature>
<dbReference type="PATRIC" id="fig|1210046.3.peg.669"/>
<sequence length="685" mass="76503">MTDFIHDAGRAPDALGDAAAQQEDGTKKNYARVGSQRPSALLYTYGPGSIIDLPHFTVMPCGYDEWEPVYARRDGSRPIHAPRLLQTVRTMLGNQIGELRGFPWSPKEIASSKEGVDLGVQSIVFPQWMRCTGCDRLAPLSVWEYANERARRPDLAQFTHAGCPGRTRRGQRQSTLAAKGRKLKNQPVVTARYLLACENGHLDEFPYEWWVHEGGSCGKPDVEVPILAMRELTSGRGANAIIECRSCGASRSMTLALGEAGRERLPRCRGRHPHLDGFEPKGCSKEARVMLVGASNLWFPAVTSIIVMPDSTTEETLQELALTVAARHAEDLEEFGDNVKMMRRILRESIDVSSLSDDEVAELVQLALSPAESEDDRLARKERWDPVELLEPEWRYLQDDPPGERHENKASGLTLSPRKVAADMAPGIARVLAVDRLRKVNAVLGFTRIDELDRINDSTSRLVRLNRNGRPRWTVATEDRGEGIFIQLDEKMVSEWEARVEASELWAHHVAAHERNFRNRYSETSDIADHHDRLQPPRYWLVHSLSHTLIRQMAMSSGYGGASISERLYAWKGTAEREPAAGMIICTTASDSDGTLGGLVRLSEEARLAALVHDSLRVTSRCSSDPICSSRTPQDPEDFLHGAACHCCTFVSETSCEKGNRFLDRRFLLSLPDSDLGFFGRPDVW</sequence>
<evidence type="ECO:0000313" key="3">
    <source>
        <dbReference type="EMBL" id="RWU85190.1"/>
    </source>
</evidence>
<dbReference type="eggNOG" id="ENOG502Z7NV">
    <property type="taxonomic scope" value="Bacteria"/>
</dbReference>
<gene>
    <name evidence="2" type="ORF">B277_03470</name>
    <name evidence="3" type="ORF">CWN80_03330</name>
</gene>
<proteinExistence type="predicted"/>
<comment type="caution">
    <text evidence="2">The sequence shown here is derived from an EMBL/GenBank/DDBJ whole genome shotgun (WGS) entry which is preliminary data.</text>
</comment>
<feature type="region of interest" description="Disordered" evidence="1">
    <location>
        <begin position="160"/>
        <end position="181"/>
    </location>
</feature>
<protein>
    <recommendedName>
        <fullName evidence="6">DUF1998 domain-containing protein</fullName>
    </recommendedName>
</protein>
<evidence type="ECO:0000313" key="5">
    <source>
        <dbReference type="Proteomes" id="UP000288711"/>
    </source>
</evidence>
<reference evidence="3 5" key="1">
    <citation type="journal article" date="2009" name="Int. J. Syst. Evol. Microbiol.">
        <title>Janibacter hoylei sp. nov., Bacillus isronensis sp. nov. and Bacillus aryabhattai sp. nov., isolated from cryotubes used for collecting air from the upper atmosphere.</title>
        <authorList>
            <person name="Shivaji S."/>
            <person name="Chaturvedi P."/>
            <person name="Begum Z."/>
            <person name="Pindi P.K."/>
            <person name="Manorama R."/>
            <person name="Padmanaban D.A."/>
            <person name="Shouche Y.S."/>
            <person name="Pawar S."/>
            <person name="Vaishampayan P."/>
            <person name="Dutt C.B."/>
            <person name="Datta G.N."/>
            <person name="Manchanda R.K."/>
            <person name="Rao U.R."/>
            <person name="Bhargava P.M."/>
            <person name="Narlikar J.V."/>
        </authorList>
    </citation>
    <scope>NUCLEOTIDE SEQUENCE [LARGE SCALE GENOMIC DNA]</scope>
    <source>
        <strain evidence="3 5">PVAS-1</strain>
    </source>
</reference>
<dbReference type="AlphaFoldDB" id="K1E9F6"/>
<name>K1E9F6_9MICO</name>
<dbReference type="OrthoDB" id="9134227at2"/>
<feature type="compositionally biased region" description="Basic and acidic residues" evidence="1">
    <location>
        <begin position="1"/>
        <end position="10"/>
    </location>
</feature>